<dbReference type="GO" id="GO:0042744">
    <property type="term" value="P:hydrogen peroxide catabolic process"/>
    <property type="evidence" value="ECO:0007669"/>
    <property type="project" value="TreeGrafter"/>
</dbReference>
<dbReference type="PRINTS" id="PR00458">
    <property type="entry name" value="PEROXIDASE"/>
</dbReference>
<dbReference type="InterPro" id="IPR002016">
    <property type="entry name" value="Haem_peroxidase"/>
</dbReference>
<dbReference type="AlphaFoldDB" id="A0AAW1NJH1"/>
<dbReference type="GO" id="GO:0000302">
    <property type="term" value="P:response to reactive oxygen species"/>
    <property type="evidence" value="ECO:0007669"/>
    <property type="project" value="TreeGrafter"/>
</dbReference>
<dbReference type="InterPro" id="IPR044831">
    <property type="entry name" value="Ccp1-like"/>
</dbReference>
<protein>
    <recommendedName>
        <fullName evidence="3">Plant heme peroxidase family profile domain-containing protein</fullName>
    </recommendedName>
</protein>
<evidence type="ECO:0000259" key="3">
    <source>
        <dbReference type="PROSITE" id="PS50873"/>
    </source>
</evidence>
<dbReference type="Proteomes" id="UP001443914">
    <property type="component" value="Unassembled WGS sequence"/>
</dbReference>
<dbReference type="PROSITE" id="PS50873">
    <property type="entry name" value="PEROXIDASE_4"/>
    <property type="match status" value="1"/>
</dbReference>
<gene>
    <name evidence="4" type="ORF">RND81_01G180500</name>
</gene>
<feature type="domain" description="Plant heme peroxidase family profile" evidence="3">
    <location>
        <begin position="1"/>
        <end position="69"/>
    </location>
</feature>
<organism evidence="4 5">
    <name type="scientific">Saponaria officinalis</name>
    <name type="common">Common soapwort</name>
    <name type="synonym">Lychnis saponaria</name>
    <dbReference type="NCBI Taxonomy" id="3572"/>
    <lineage>
        <taxon>Eukaryota</taxon>
        <taxon>Viridiplantae</taxon>
        <taxon>Streptophyta</taxon>
        <taxon>Embryophyta</taxon>
        <taxon>Tracheophyta</taxon>
        <taxon>Spermatophyta</taxon>
        <taxon>Magnoliopsida</taxon>
        <taxon>eudicotyledons</taxon>
        <taxon>Gunneridae</taxon>
        <taxon>Pentapetalae</taxon>
        <taxon>Caryophyllales</taxon>
        <taxon>Caryophyllaceae</taxon>
        <taxon>Caryophylleae</taxon>
        <taxon>Saponaria</taxon>
    </lineage>
</organism>
<proteinExistence type="inferred from homology"/>
<accession>A0AAW1NJH1</accession>
<keyword evidence="5" id="KW-1185">Reference proteome</keyword>
<dbReference type="GO" id="GO:0004601">
    <property type="term" value="F:peroxidase activity"/>
    <property type="evidence" value="ECO:0007669"/>
    <property type="project" value="InterPro"/>
</dbReference>
<dbReference type="GO" id="GO:0034599">
    <property type="term" value="P:cellular response to oxidative stress"/>
    <property type="evidence" value="ECO:0007669"/>
    <property type="project" value="InterPro"/>
</dbReference>
<dbReference type="Pfam" id="PF00141">
    <property type="entry name" value="peroxidase"/>
    <property type="match status" value="1"/>
</dbReference>
<comment type="caution">
    <text evidence="4">The sequence shown here is derived from an EMBL/GenBank/DDBJ whole genome shotgun (WGS) entry which is preliminary data.</text>
</comment>
<evidence type="ECO:0000313" key="5">
    <source>
        <dbReference type="Proteomes" id="UP001443914"/>
    </source>
</evidence>
<dbReference type="SUPFAM" id="SSF48113">
    <property type="entry name" value="Heme-dependent peroxidases"/>
    <property type="match status" value="1"/>
</dbReference>
<dbReference type="GO" id="GO:0020037">
    <property type="term" value="F:heme binding"/>
    <property type="evidence" value="ECO:0007669"/>
    <property type="project" value="InterPro"/>
</dbReference>
<keyword evidence="1" id="KW-0560">Oxidoreductase</keyword>
<sequence>MNGSISYELERPENNGLKKSLKILEEAKNQLDVREPVSWADLIAVAGAEAVSICGGPVIPVRLGRLDSLFFSMFFFDALLIIYLNI</sequence>
<name>A0AAW1NJH1_SAPOF</name>
<dbReference type="PANTHER" id="PTHR31356">
    <property type="entry name" value="THYLAKOID LUMENAL 29 KDA PROTEIN, CHLOROPLASTIC-RELATED"/>
    <property type="match status" value="1"/>
</dbReference>
<dbReference type="EMBL" id="JBDFQZ010000001">
    <property type="protein sequence ID" value="KAK9757700.1"/>
    <property type="molecule type" value="Genomic_DNA"/>
</dbReference>
<dbReference type="PANTHER" id="PTHR31356:SF8">
    <property type="entry name" value="L-ASCORBATE PEROXIDASE 6-RELATED"/>
    <property type="match status" value="1"/>
</dbReference>
<dbReference type="InterPro" id="IPR010255">
    <property type="entry name" value="Haem_peroxidase_sf"/>
</dbReference>
<comment type="similarity">
    <text evidence="2">Belongs to the peroxidase family.</text>
</comment>
<dbReference type="CDD" id="cd00314">
    <property type="entry name" value="plant_peroxidase_like"/>
    <property type="match status" value="1"/>
</dbReference>
<evidence type="ECO:0000313" key="4">
    <source>
        <dbReference type="EMBL" id="KAK9757700.1"/>
    </source>
</evidence>
<evidence type="ECO:0000256" key="1">
    <source>
        <dbReference type="ARBA" id="ARBA00023002"/>
    </source>
</evidence>
<dbReference type="Gene3D" id="1.10.520.10">
    <property type="match status" value="1"/>
</dbReference>
<evidence type="ECO:0000256" key="2">
    <source>
        <dbReference type="RuleBase" id="RU004241"/>
    </source>
</evidence>
<reference evidence="4" key="1">
    <citation type="submission" date="2024-03" db="EMBL/GenBank/DDBJ databases">
        <title>WGS assembly of Saponaria officinalis var. Norfolk2.</title>
        <authorList>
            <person name="Jenkins J."/>
            <person name="Shu S."/>
            <person name="Grimwood J."/>
            <person name="Barry K."/>
            <person name="Goodstein D."/>
            <person name="Schmutz J."/>
            <person name="Leebens-Mack J."/>
            <person name="Osbourn A."/>
        </authorList>
    </citation>
    <scope>NUCLEOTIDE SEQUENCE [LARGE SCALE GENOMIC DNA]</scope>
    <source>
        <strain evidence="4">JIC</strain>
    </source>
</reference>